<feature type="transmembrane region" description="Helical" evidence="1">
    <location>
        <begin position="258"/>
        <end position="278"/>
    </location>
</feature>
<feature type="transmembrane region" description="Helical" evidence="1">
    <location>
        <begin position="328"/>
        <end position="351"/>
    </location>
</feature>
<evidence type="ECO:0000259" key="2">
    <source>
        <dbReference type="Pfam" id="PF01757"/>
    </source>
</evidence>
<dbReference type="AlphaFoldDB" id="A0A1G5S1A5"/>
<dbReference type="PANTHER" id="PTHR37312:SF1">
    <property type="entry name" value="MEMBRANE-BOUND ACYLTRANSFERASE YKRP-RELATED"/>
    <property type="match status" value="1"/>
</dbReference>
<accession>A0A1G5S1A5</accession>
<dbReference type="Proteomes" id="UP000199428">
    <property type="component" value="Unassembled WGS sequence"/>
</dbReference>
<dbReference type="EMBL" id="FMWK01000012">
    <property type="protein sequence ID" value="SCZ80144.1"/>
    <property type="molecule type" value="Genomic_DNA"/>
</dbReference>
<dbReference type="PANTHER" id="PTHR37312">
    <property type="entry name" value="MEMBRANE-BOUND ACYLTRANSFERASE YKRP-RELATED"/>
    <property type="match status" value="1"/>
</dbReference>
<feature type="transmembrane region" description="Helical" evidence="1">
    <location>
        <begin position="173"/>
        <end position="190"/>
    </location>
</feature>
<sequence>MKKEKIVIKNTLGMFDLIKGVMLLMMLLGHSTVFNGMYSNLNVVTYLIIGIITVLGEAAMPALFVISGYGLRKTTFTKCVKKQFKILIVPYLITVVVTSIVAFVSMAIEYGDIIRVVKETASLFLGSLFGITPGTGYLGFYFTACGPVWFLVALFFGNIISNQLLRYFEGQKLLVAAFVVSLVGWGLTFVRPLPGALSQSFIAPLYICFGYYAKKHKLFVSQDNVAKRNISIVLVIAVILAHKAMAGEFYMAHNVYTYGPFSIVVNGLAALLFIYWFLHLNTLNGVISSNIRKIGRYSLYLLCIHSILYMAIGTRIQQVFASSWQGSLWLGFAIVLTTRLVVDLFITFIFVRIKNSLTK</sequence>
<evidence type="ECO:0000313" key="3">
    <source>
        <dbReference type="EMBL" id="SCZ80144.1"/>
    </source>
</evidence>
<feature type="transmembrane region" description="Helical" evidence="1">
    <location>
        <begin position="12"/>
        <end position="31"/>
    </location>
</feature>
<feature type="transmembrane region" description="Helical" evidence="1">
    <location>
        <begin position="43"/>
        <end position="66"/>
    </location>
</feature>
<feature type="transmembrane region" description="Helical" evidence="1">
    <location>
        <begin position="299"/>
        <end position="316"/>
    </location>
</feature>
<feature type="transmembrane region" description="Helical" evidence="1">
    <location>
        <begin position="138"/>
        <end position="161"/>
    </location>
</feature>
<keyword evidence="1" id="KW-1133">Transmembrane helix</keyword>
<name>A0A1G5S1A5_PSEXY</name>
<dbReference type="InterPro" id="IPR002656">
    <property type="entry name" value="Acyl_transf_3_dom"/>
</dbReference>
<keyword evidence="1" id="KW-0812">Transmembrane</keyword>
<protein>
    <submittedName>
        <fullName evidence="3">Fucose 4-O-acetylase</fullName>
    </submittedName>
</protein>
<gene>
    <name evidence="3" type="ORF">SAMN02910350_02142</name>
</gene>
<reference evidence="3 4" key="1">
    <citation type="submission" date="2016-10" db="EMBL/GenBank/DDBJ databases">
        <authorList>
            <person name="de Groot N.N."/>
        </authorList>
    </citation>
    <scope>NUCLEOTIDE SEQUENCE [LARGE SCALE GENOMIC DNA]</scope>
    <source>
        <strain evidence="3 4">DSM 10317</strain>
    </source>
</reference>
<dbReference type="RefSeq" id="WP_090163360.1">
    <property type="nucleotide sequence ID" value="NZ_FMWK01000012.1"/>
</dbReference>
<keyword evidence="1" id="KW-0472">Membrane</keyword>
<proteinExistence type="predicted"/>
<feature type="transmembrane region" description="Helical" evidence="1">
    <location>
        <begin position="86"/>
        <end position="108"/>
    </location>
</feature>
<organism evidence="3 4">
    <name type="scientific">Pseudobutyrivibrio xylanivorans</name>
    <dbReference type="NCBI Taxonomy" id="185007"/>
    <lineage>
        <taxon>Bacteria</taxon>
        <taxon>Bacillati</taxon>
        <taxon>Bacillota</taxon>
        <taxon>Clostridia</taxon>
        <taxon>Lachnospirales</taxon>
        <taxon>Lachnospiraceae</taxon>
        <taxon>Pseudobutyrivibrio</taxon>
    </lineage>
</organism>
<evidence type="ECO:0000256" key="1">
    <source>
        <dbReference type="SAM" id="Phobius"/>
    </source>
</evidence>
<feature type="transmembrane region" description="Helical" evidence="1">
    <location>
        <begin position="196"/>
        <end position="213"/>
    </location>
</feature>
<feature type="transmembrane region" description="Helical" evidence="1">
    <location>
        <begin position="225"/>
        <end position="246"/>
    </location>
</feature>
<dbReference type="GO" id="GO:0016747">
    <property type="term" value="F:acyltransferase activity, transferring groups other than amino-acyl groups"/>
    <property type="evidence" value="ECO:0007669"/>
    <property type="project" value="InterPro"/>
</dbReference>
<evidence type="ECO:0000313" key="4">
    <source>
        <dbReference type="Proteomes" id="UP000199428"/>
    </source>
</evidence>
<dbReference type="InterPro" id="IPR052734">
    <property type="entry name" value="Nod_factor_acetyltransferase"/>
</dbReference>
<feature type="domain" description="Acyltransferase 3" evidence="2">
    <location>
        <begin position="15"/>
        <end position="338"/>
    </location>
</feature>
<dbReference type="Pfam" id="PF01757">
    <property type="entry name" value="Acyl_transf_3"/>
    <property type="match status" value="1"/>
</dbReference>